<gene>
    <name evidence="1" type="ORF">NE237_014808</name>
</gene>
<accession>A0A9Q0KCV9</accession>
<dbReference type="InterPro" id="IPR036928">
    <property type="entry name" value="AS_sf"/>
</dbReference>
<dbReference type="Gene3D" id="3.90.1300.10">
    <property type="entry name" value="Amidase signature (AS) domain"/>
    <property type="match status" value="1"/>
</dbReference>
<dbReference type="SUPFAM" id="SSF75304">
    <property type="entry name" value="Amidase signature (AS) enzymes"/>
    <property type="match status" value="1"/>
</dbReference>
<dbReference type="AlphaFoldDB" id="A0A9Q0KCV9"/>
<proteinExistence type="predicted"/>
<keyword evidence="2" id="KW-1185">Reference proteome</keyword>
<dbReference type="Proteomes" id="UP001141806">
    <property type="component" value="Unassembled WGS sequence"/>
</dbReference>
<protein>
    <submittedName>
        <fullName evidence="1">Uncharacterized protein</fullName>
    </submittedName>
</protein>
<organism evidence="1 2">
    <name type="scientific">Protea cynaroides</name>
    <dbReference type="NCBI Taxonomy" id="273540"/>
    <lineage>
        <taxon>Eukaryota</taxon>
        <taxon>Viridiplantae</taxon>
        <taxon>Streptophyta</taxon>
        <taxon>Embryophyta</taxon>
        <taxon>Tracheophyta</taxon>
        <taxon>Spermatophyta</taxon>
        <taxon>Magnoliopsida</taxon>
        <taxon>Proteales</taxon>
        <taxon>Proteaceae</taxon>
        <taxon>Protea</taxon>
    </lineage>
</organism>
<reference evidence="1" key="1">
    <citation type="journal article" date="2023" name="Plant J.">
        <title>The genome of the king protea, Protea cynaroides.</title>
        <authorList>
            <person name="Chang J."/>
            <person name="Duong T.A."/>
            <person name="Schoeman C."/>
            <person name="Ma X."/>
            <person name="Roodt D."/>
            <person name="Barker N."/>
            <person name="Li Z."/>
            <person name="Van de Peer Y."/>
            <person name="Mizrachi E."/>
        </authorList>
    </citation>
    <scope>NUCLEOTIDE SEQUENCE</scope>
    <source>
        <tissue evidence="1">Young leaves</tissue>
    </source>
</reference>
<name>A0A9Q0KCV9_9MAGN</name>
<dbReference type="OrthoDB" id="1746787at2759"/>
<sequence length="110" mass="11575">MTKGNLSNRKIEELGPLAGVVVGVKDNLCTLDMPSIIVGKINLDEFGMGSTTENSAFQGIATSCCVLLLPDMHMLGSSLCLAFGVNKHPLFPSELLCFIAADTTLGVLGF</sequence>
<comment type="caution">
    <text evidence="1">The sequence shown here is derived from an EMBL/GenBank/DDBJ whole genome shotgun (WGS) entry which is preliminary data.</text>
</comment>
<evidence type="ECO:0000313" key="2">
    <source>
        <dbReference type="Proteomes" id="UP001141806"/>
    </source>
</evidence>
<evidence type="ECO:0000313" key="1">
    <source>
        <dbReference type="EMBL" id="KAJ4968107.1"/>
    </source>
</evidence>
<dbReference type="EMBL" id="JAMYWD010000006">
    <property type="protein sequence ID" value="KAJ4968107.1"/>
    <property type="molecule type" value="Genomic_DNA"/>
</dbReference>